<reference evidence="1 2" key="1">
    <citation type="submission" date="2019-08" db="EMBL/GenBank/DDBJ databases">
        <title>The genome of the soybean aphid Biotype 1, its phylome, world population structure and adaptation to the North American continent.</title>
        <authorList>
            <person name="Giordano R."/>
            <person name="Donthu R.K."/>
            <person name="Hernandez A.G."/>
            <person name="Wright C.L."/>
            <person name="Zimin A.V."/>
        </authorList>
    </citation>
    <scope>NUCLEOTIDE SEQUENCE [LARGE SCALE GENOMIC DNA]</scope>
    <source>
        <tissue evidence="1">Whole aphids</tissue>
    </source>
</reference>
<gene>
    <name evidence="1" type="ORF">AGLY_001946</name>
</gene>
<accession>A0A6G0U6B3</accession>
<organism evidence="1 2">
    <name type="scientific">Aphis glycines</name>
    <name type="common">Soybean aphid</name>
    <dbReference type="NCBI Taxonomy" id="307491"/>
    <lineage>
        <taxon>Eukaryota</taxon>
        <taxon>Metazoa</taxon>
        <taxon>Ecdysozoa</taxon>
        <taxon>Arthropoda</taxon>
        <taxon>Hexapoda</taxon>
        <taxon>Insecta</taxon>
        <taxon>Pterygota</taxon>
        <taxon>Neoptera</taxon>
        <taxon>Paraneoptera</taxon>
        <taxon>Hemiptera</taxon>
        <taxon>Sternorrhyncha</taxon>
        <taxon>Aphidomorpha</taxon>
        <taxon>Aphidoidea</taxon>
        <taxon>Aphididae</taxon>
        <taxon>Aphidini</taxon>
        <taxon>Aphis</taxon>
        <taxon>Aphis</taxon>
    </lineage>
</organism>
<sequence>SNLPIMKLNNEWNIFNTATQSFRRILINKILSKLKMLKIKYIYNIINLMCTNNCTVRVLKNHFPTATRPRQTLNCLLLASQQSERKIIPQNDKLTYSVYMQILTGTPSVSSDCPCKLCTLSLIRLRVCTARGTHVDSRILIRFPQYPGQRCTFGKRCTNAAHLHHNLSSECCTTVRAGRSNRTRQFLCIPLPRTLEDCSRPGICVRFPIRRIRIRGSTYVPIFRNSTLRKFGWSKDKPIRSCHRSTSFWSLQNSMACSMSCS</sequence>
<dbReference type="Proteomes" id="UP000475862">
    <property type="component" value="Unassembled WGS sequence"/>
</dbReference>
<evidence type="ECO:0000313" key="2">
    <source>
        <dbReference type="Proteomes" id="UP000475862"/>
    </source>
</evidence>
<evidence type="ECO:0000313" key="1">
    <source>
        <dbReference type="EMBL" id="KAE9543822.1"/>
    </source>
</evidence>
<proteinExistence type="predicted"/>
<protein>
    <submittedName>
        <fullName evidence="1">Uncharacterized protein</fullName>
    </submittedName>
</protein>
<feature type="non-terminal residue" evidence="1">
    <location>
        <position position="1"/>
    </location>
</feature>
<comment type="caution">
    <text evidence="1">The sequence shown here is derived from an EMBL/GenBank/DDBJ whole genome shotgun (WGS) entry which is preliminary data.</text>
</comment>
<dbReference type="EMBL" id="VYZN01000005">
    <property type="protein sequence ID" value="KAE9543822.1"/>
    <property type="molecule type" value="Genomic_DNA"/>
</dbReference>
<dbReference type="AlphaFoldDB" id="A0A6G0U6B3"/>
<name>A0A6G0U6B3_APHGL</name>
<keyword evidence="2" id="KW-1185">Reference proteome</keyword>